<evidence type="ECO:0008006" key="3">
    <source>
        <dbReference type="Google" id="ProtNLM"/>
    </source>
</evidence>
<comment type="caution">
    <text evidence="1">The sequence shown here is derived from an EMBL/GenBank/DDBJ whole genome shotgun (WGS) entry which is preliminary data.</text>
</comment>
<gene>
    <name evidence="1" type="ORF">GCM10010151_41850</name>
</gene>
<proteinExistence type="predicted"/>
<dbReference type="EMBL" id="BAAABM010000037">
    <property type="protein sequence ID" value="GAA0347773.1"/>
    <property type="molecule type" value="Genomic_DNA"/>
</dbReference>
<reference evidence="1 2" key="1">
    <citation type="journal article" date="2019" name="Int. J. Syst. Evol. Microbiol.">
        <title>The Global Catalogue of Microorganisms (GCM) 10K type strain sequencing project: providing services to taxonomists for standard genome sequencing and annotation.</title>
        <authorList>
            <consortium name="The Broad Institute Genomics Platform"/>
            <consortium name="The Broad Institute Genome Sequencing Center for Infectious Disease"/>
            <person name="Wu L."/>
            <person name="Ma J."/>
        </authorList>
    </citation>
    <scope>NUCLEOTIDE SEQUENCE [LARGE SCALE GENOMIC DNA]</scope>
    <source>
        <strain evidence="1 2">JCM 3146</strain>
    </source>
</reference>
<keyword evidence="2" id="KW-1185">Reference proteome</keyword>
<evidence type="ECO:0000313" key="2">
    <source>
        <dbReference type="Proteomes" id="UP001501822"/>
    </source>
</evidence>
<sequence length="220" mass="24192">MTKDLHELGDQLDDAIAEILTLWPRLAGALERDAGLSEGERVATSTNVHTLPVNLDVMSAVRTLHDEAWLAVHRARALLGESAANRPIPDLVDSLGVLYRRLVGRGLNGEARRLAGTVFRWHRTIRAALGLSRPPLPVQGASGAVHCPLHDDPLVQLRQRGDEGRFDETANGDREAIRWQHGGGLYCPSPDCDGEWGPSEYPFLGRLVAEQRRRLARISA</sequence>
<accession>A0ABN0WVD9</accession>
<dbReference type="Proteomes" id="UP001501822">
    <property type="component" value="Unassembled WGS sequence"/>
</dbReference>
<name>A0ABN0WVD9_9ACTN</name>
<dbReference type="RefSeq" id="WP_252801287.1">
    <property type="nucleotide sequence ID" value="NZ_BAAABM010000037.1"/>
</dbReference>
<organism evidence="1 2">
    <name type="scientific">Actinoallomurus spadix</name>
    <dbReference type="NCBI Taxonomy" id="79912"/>
    <lineage>
        <taxon>Bacteria</taxon>
        <taxon>Bacillati</taxon>
        <taxon>Actinomycetota</taxon>
        <taxon>Actinomycetes</taxon>
        <taxon>Streptosporangiales</taxon>
        <taxon>Thermomonosporaceae</taxon>
        <taxon>Actinoallomurus</taxon>
    </lineage>
</organism>
<protein>
    <recommendedName>
        <fullName evidence="3">DUF222 domain-containing protein</fullName>
    </recommendedName>
</protein>
<evidence type="ECO:0000313" key="1">
    <source>
        <dbReference type="EMBL" id="GAA0347773.1"/>
    </source>
</evidence>